<dbReference type="KEGG" id="mcad:Pan265_15840"/>
<accession>A0A518BXN0</accession>
<dbReference type="AlphaFoldDB" id="A0A518BXN0"/>
<evidence type="ECO:0000256" key="1">
    <source>
        <dbReference type="SAM" id="Phobius"/>
    </source>
</evidence>
<keyword evidence="3" id="KW-1185">Reference proteome</keyword>
<dbReference type="OrthoDB" id="208020at2"/>
<dbReference type="Proteomes" id="UP000320386">
    <property type="component" value="Chromosome"/>
</dbReference>
<name>A0A518BXN0_9BACT</name>
<keyword evidence="1" id="KW-0812">Transmembrane</keyword>
<reference evidence="2 3" key="1">
    <citation type="submission" date="2019-02" db="EMBL/GenBank/DDBJ databases">
        <title>Deep-cultivation of Planctomycetes and their phenomic and genomic characterization uncovers novel biology.</title>
        <authorList>
            <person name="Wiegand S."/>
            <person name="Jogler M."/>
            <person name="Boedeker C."/>
            <person name="Pinto D."/>
            <person name="Vollmers J."/>
            <person name="Rivas-Marin E."/>
            <person name="Kohn T."/>
            <person name="Peeters S.H."/>
            <person name="Heuer A."/>
            <person name="Rast P."/>
            <person name="Oberbeckmann S."/>
            <person name="Bunk B."/>
            <person name="Jeske O."/>
            <person name="Meyerdierks A."/>
            <person name="Storesund J.E."/>
            <person name="Kallscheuer N."/>
            <person name="Luecker S."/>
            <person name="Lage O.M."/>
            <person name="Pohl T."/>
            <person name="Merkel B.J."/>
            <person name="Hornburger P."/>
            <person name="Mueller R.-W."/>
            <person name="Bruemmer F."/>
            <person name="Labrenz M."/>
            <person name="Spormann A.M."/>
            <person name="Op den Camp H."/>
            <person name="Overmann J."/>
            <person name="Amann R."/>
            <person name="Jetten M.S.M."/>
            <person name="Mascher T."/>
            <person name="Medema M.H."/>
            <person name="Devos D.P."/>
            <person name="Kaster A.-K."/>
            <person name="Ovreas L."/>
            <person name="Rohde M."/>
            <person name="Galperin M.Y."/>
            <person name="Jogler C."/>
        </authorList>
    </citation>
    <scope>NUCLEOTIDE SEQUENCE [LARGE SCALE GENOMIC DNA]</scope>
    <source>
        <strain evidence="2 3">Pan265</strain>
    </source>
</reference>
<keyword evidence="1" id="KW-0472">Membrane</keyword>
<feature type="transmembrane region" description="Helical" evidence="1">
    <location>
        <begin position="205"/>
        <end position="224"/>
    </location>
</feature>
<organism evidence="2 3">
    <name type="scientific">Mucisphaera calidilacus</name>
    <dbReference type="NCBI Taxonomy" id="2527982"/>
    <lineage>
        <taxon>Bacteria</taxon>
        <taxon>Pseudomonadati</taxon>
        <taxon>Planctomycetota</taxon>
        <taxon>Phycisphaerae</taxon>
        <taxon>Phycisphaerales</taxon>
        <taxon>Phycisphaeraceae</taxon>
        <taxon>Mucisphaera</taxon>
    </lineage>
</organism>
<feature type="transmembrane region" description="Helical" evidence="1">
    <location>
        <begin position="230"/>
        <end position="254"/>
    </location>
</feature>
<evidence type="ECO:0000313" key="2">
    <source>
        <dbReference type="EMBL" id="QDU71731.1"/>
    </source>
</evidence>
<sequence length="511" mass="58290">MNIEKFLGHHGVSTNPFAAEEASLDPVFDRMLDGPAMHPDFAKVLGRIDRPSGAVVFGEKGSGKTAMRLMTERHVARHNEENPESRILIVPYDDLNPVLDRMTRWFRGDELVMLDHFGLADHQDAILSRAVTRLIDGLLDDDPETVTTPLPQDAWQRLRRLRRDQRIDFLALAAFYDQPVNGSMMARWQRLKQKLRTGWRLPHQVILQGAILLSLLGAGLAATLGLELGVAFYLTPAAGITLGGAIALWVWWCWSRWTLWSRCKQLIRELRPIDRTVEEMMSMLGQIGAVDLARQPLPVSGKQADESKPADDGRYRLTQRLIEVLGVLGYTGVMVIMDRVDEPTIISGNPTRMRPLIWPLFDNKFFQQPGVGIKLLLPIELRHLLYKESPEFFQSARLDKQSLIDRLSWSGATLYDLCSSRLRACRQSSNTEFYLTDLFAEDVTTPLLVDALDQMHQPRDAFKFVYNVIQEHCRIIPEDEENYQIARLTLDNVRQRQAQRVQDLYRGLSPG</sequence>
<dbReference type="EMBL" id="CP036280">
    <property type="protein sequence ID" value="QDU71731.1"/>
    <property type="molecule type" value="Genomic_DNA"/>
</dbReference>
<evidence type="ECO:0000313" key="3">
    <source>
        <dbReference type="Proteomes" id="UP000320386"/>
    </source>
</evidence>
<proteinExistence type="predicted"/>
<protein>
    <submittedName>
        <fullName evidence="2">Uncharacterized protein</fullName>
    </submittedName>
</protein>
<keyword evidence="1" id="KW-1133">Transmembrane helix</keyword>
<dbReference type="RefSeq" id="WP_145445936.1">
    <property type="nucleotide sequence ID" value="NZ_CP036280.1"/>
</dbReference>
<gene>
    <name evidence="2" type="ORF">Pan265_15840</name>
</gene>